<evidence type="ECO:0000259" key="2">
    <source>
        <dbReference type="Pfam" id="PF13391"/>
    </source>
</evidence>
<proteinExistence type="predicted"/>
<evidence type="ECO:0000313" key="4">
    <source>
        <dbReference type="Proteomes" id="UP000467700"/>
    </source>
</evidence>
<feature type="region of interest" description="Disordered" evidence="1">
    <location>
        <begin position="345"/>
        <end position="375"/>
    </location>
</feature>
<dbReference type="Pfam" id="PF13391">
    <property type="entry name" value="HNH_2"/>
    <property type="match status" value="1"/>
</dbReference>
<sequence length="462" mass="51836">MLKKRRTKPAEFEKRAEDRAKTLLSTTMATSPIVTSLDLPPKPVANETVGQVVAVHPFLFRPLLRIPVRCCPMSDGNYSDKPCIPTTTVLDACAIVTGNYNGNGHLFRDREGQTPVPSSFLEPGQYFYVVDHDPSLNYPLFASFDVWVPPPRCDVPDHWFSPQCPKEQSLLLPDTRWTNVDASSRSAVSSAAKGLDGQCLLSGYLWPIEGAHIIPMENALWYTARQVSDQLRHPGSYPTRLSGDNVVHDIRNFITLRADIHRRWDKHTFFFIPFNGSFVLYFIGKLADLYSTQYHFRKASFPERVDPYLLFIRFAMAVFSTLREKAVNELPHPRQTEVTLKGVGTTRRRRAGPSAGGRLQTTMEEPDDATMEEQEDDMEEVLSGEGGHGDDVSELAELEDGPKLLVKIFEEDGLELPPDLAAAFIPRDEKIEAAKIAWFEANPQIRQCSEATTGVASGIHFE</sequence>
<dbReference type="InterPro" id="IPR003615">
    <property type="entry name" value="HNH_nuc"/>
</dbReference>
<evidence type="ECO:0000256" key="1">
    <source>
        <dbReference type="SAM" id="MobiDB-lite"/>
    </source>
</evidence>
<organism evidence="3 4">
    <name type="scientific">Cyclocybe aegerita</name>
    <name type="common">Black poplar mushroom</name>
    <name type="synonym">Agrocybe aegerita</name>
    <dbReference type="NCBI Taxonomy" id="1973307"/>
    <lineage>
        <taxon>Eukaryota</taxon>
        <taxon>Fungi</taxon>
        <taxon>Dikarya</taxon>
        <taxon>Basidiomycota</taxon>
        <taxon>Agaricomycotina</taxon>
        <taxon>Agaricomycetes</taxon>
        <taxon>Agaricomycetidae</taxon>
        <taxon>Agaricales</taxon>
        <taxon>Agaricineae</taxon>
        <taxon>Bolbitiaceae</taxon>
        <taxon>Cyclocybe</taxon>
    </lineage>
</organism>
<dbReference type="Proteomes" id="UP000467700">
    <property type="component" value="Unassembled WGS sequence"/>
</dbReference>
<feature type="domain" description="HNH nuclease" evidence="2">
    <location>
        <begin position="199"/>
        <end position="271"/>
    </location>
</feature>
<dbReference type="OrthoDB" id="3064585at2759"/>
<protein>
    <recommendedName>
        <fullName evidence="2">HNH nuclease domain-containing protein</fullName>
    </recommendedName>
</protein>
<evidence type="ECO:0000313" key="3">
    <source>
        <dbReference type="EMBL" id="CAA7262904.1"/>
    </source>
</evidence>
<feature type="compositionally biased region" description="Acidic residues" evidence="1">
    <location>
        <begin position="364"/>
        <end position="375"/>
    </location>
</feature>
<gene>
    <name evidence="3" type="ORF">AAE3_LOCUS5195</name>
</gene>
<comment type="caution">
    <text evidence="3">The sequence shown here is derived from an EMBL/GenBank/DDBJ whole genome shotgun (WGS) entry which is preliminary data.</text>
</comment>
<dbReference type="AlphaFoldDB" id="A0A8S0W552"/>
<name>A0A8S0W552_CYCAE</name>
<accession>A0A8S0W552</accession>
<dbReference type="EMBL" id="CACVBS010000037">
    <property type="protein sequence ID" value="CAA7262904.1"/>
    <property type="molecule type" value="Genomic_DNA"/>
</dbReference>
<reference evidence="3 4" key="1">
    <citation type="submission" date="2020-01" db="EMBL/GenBank/DDBJ databases">
        <authorList>
            <person name="Gupta K D."/>
        </authorList>
    </citation>
    <scope>NUCLEOTIDE SEQUENCE [LARGE SCALE GENOMIC DNA]</scope>
</reference>
<keyword evidence="4" id="KW-1185">Reference proteome</keyword>